<dbReference type="OrthoDB" id="3177248at2759"/>
<dbReference type="AlphaFoldDB" id="A0A0D0DF54"/>
<keyword evidence="2" id="KW-1185">Reference proteome</keyword>
<evidence type="ECO:0000313" key="2">
    <source>
        <dbReference type="Proteomes" id="UP000054538"/>
    </source>
</evidence>
<name>A0A0D0DF54_9AGAM</name>
<organism evidence="1 2">
    <name type="scientific">Paxillus rubicundulus Ve08.2h10</name>
    <dbReference type="NCBI Taxonomy" id="930991"/>
    <lineage>
        <taxon>Eukaryota</taxon>
        <taxon>Fungi</taxon>
        <taxon>Dikarya</taxon>
        <taxon>Basidiomycota</taxon>
        <taxon>Agaricomycotina</taxon>
        <taxon>Agaricomycetes</taxon>
        <taxon>Agaricomycetidae</taxon>
        <taxon>Boletales</taxon>
        <taxon>Paxilineae</taxon>
        <taxon>Paxillaceae</taxon>
        <taxon>Paxillus</taxon>
    </lineage>
</organism>
<evidence type="ECO:0000313" key="1">
    <source>
        <dbReference type="EMBL" id="KIK76285.1"/>
    </source>
</evidence>
<reference evidence="1 2" key="1">
    <citation type="submission" date="2014-04" db="EMBL/GenBank/DDBJ databases">
        <authorList>
            <consortium name="DOE Joint Genome Institute"/>
            <person name="Kuo A."/>
            <person name="Kohler A."/>
            <person name="Jargeat P."/>
            <person name="Nagy L.G."/>
            <person name="Floudas D."/>
            <person name="Copeland A."/>
            <person name="Barry K.W."/>
            <person name="Cichocki N."/>
            <person name="Veneault-Fourrey C."/>
            <person name="LaButti K."/>
            <person name="Lindquist E.A."/>
            <person name="Lipzen A."/>
            <person name="Lundell T."/>
            <person name="Morin E."/>
            <person name="Murat C."/>
            <person name="Sun H."/>
            <person name="Tunlid A."/>
            <person name="Henrissat B."/>
            <person name="Grigoriev I.V."/>
            <person name="Hibbett D.S."/>
            <person name="Martin F."/>
            <person name="Nordberg H.P."/>
            <person name="Cantor M.N."/>
            <person name="Hua S.X."/>
        </authorList>
    </citation>
    <scope>NUCLEOTIDE SEQUENCE [LARGE SCALE GENOMIC DNA]</scope>
    <source>
        <strain evidence="1 2">Ve08.2h10</strain>
    </source>
</reference>
<accession>A0A0D0DF54</accession>
<dbReference type="HOGENOM" id="CLU_2655206_0_0_1"/>
<sequence length="76" mass="8657">MDLPDNVFAYTKKNLSIFKIPTKAMKDPEMSENIDTLIKDVLTKQQVIIKQKIAHSLKKKPHISVLVKTLAPSGYY</sequence>
<protein>
    <submittedName>
        <fullName evidence="1">Uncharacterized protein</fullName>
    </submittedName>
</protein>
<dbReference type="EMBL" id="KN827573">
    <property type="protein sequence ID" value="KIK76285.1"/>
    <property type="molecule type" value="Genomic_DNA"/>
</dbReference>
<gene>
    <name evidence="1" type="ORF">PAXRUDRAFT_18324</name>
</gene>
<reference evidence="2" key="2">
    <citation type="submission" date="2015-01" db="EMBL/GenBank/DDBJ databases">
        <title>Evolutionary Origins and Diversification of the Mycorrhizal Mutualists.</title>
        <authorList>
            <consortium name="DOE Joint Genome Institute"/>
            <consortium name="Mycorrhizal Genomics Consortium"/>
            <person name="Kohler A."/>
            <person name="Kuo A."/>
            <person name="Nagy L.G."/>
            <person name="Floudas D."/>
            <person name="Copeland A."/>
            <person name="Barry K.W."/>
            <person name="Cichocki N."/>
            <person name="Veneault-Fourrey C."/>
            <person name="LaButti K."/>
            <person name="Lindquist E.A."/>
            <person name="Lipzen A."/>
            <person name="Lundell T."/>
            <person name="Morin E."/>
            <person name="Murat C."/>
            <person name="Riley R."/>
            <person name="Ohm R."/>
            <person name="Sun H."/>
            <person name="Tunlid A."/>
            <person name="Henrissat B."/>
            <person name="Grigoriev I.V."/>
            <person name="Hibbett D.S."/>
            <person name="Martin F."/>
        </authorList>
    </citation>
    <scope>NUCLEOTIDE SEQUENCE [LARGE SCALE GENOMIC DNA]</scope>
    <source>
        <strain evidence="2">Ve08.2h10</strain>
    </source>
</reference>
<dbReference type="STRING" id="930991.A0A0D0DF54"/>
<dbReference type="InParanoid" id="A0A0D0DF54"/>
<dbReference type="Proteomes" id="UP000054538">
    <property type="component" value="Unassembled WGS sequence"/>
</dbReference>
<proteinExistence type="predicted"/>